<keyword evidence="1" id="KW-0547">Nucleotide-binding</keyword>
<dbReference type="Pfam" id="PF00005">
    <property type="entry name" value="ABC_tran"/>
    <property type="match status" value="1"/>
</dbReference>
<evidence type="ECO:0000313" key="5">
    <source>
        <dbReference type="Proteomes" id="UP001235939"/>
    </source>
</evidence>
<protein>
    <submittedName>
        <fullName evidence="4">ABCC6</fullName>
    </submittedName>
</protein>
<evidence type="ECO:0000256" key="2">
    <source>
        <dbReference type="ARBA" id="ARBA00022840"/>
    </source>
</evidence>
<evidence type="ECO:0000256" key="1">
    <source>
        <dbReference type="ARBA" id="ARBA00022741"/>
    </source>
</evidence>
<name>A0ABY6LKN5_9ARAC</name>
<sequence>MVHLCHSSNEHYLCRRRQHCWSVGCQETPHTGGSVLGKPTNSQRWCCIPGEAITITKANFRWSEERMEPVILKDITLHVPKGALVAVIGTVGSGKSSLLSAMLGEMSRQSGSLDIQVGAPAIFGGVSEIIVV</sequence>
<keyword evidence="5" id="KW-1185">Reference proteome</keyword>
<evidence type="ECO:0000259" key="3">
    <source>
        <dbReference type="Pfam" id="PF00005"/>
    </source>
</evidence>
<gene>
    <name evidence="4" type="ORF">LAZ67_18001583</name>
</gene>
<accession>A0ABY6LKN5</accession>
<feature type="domain" description="ABC transporter" evidence="3">
    <location>
        <begin position="72"/>
        <end position="116"/>
    </location>
</feature>
<dbReference type="InterPro" id="IPR027417">
    <property type="entry name" value="P-loop_NTPase"/>
</dbReference>
<dbReference type="InterPro" id="IPR003439">
    <property type="entry name" value="ABC_transporter-like_ATP-bd"/>
</dbReference>
<dbReference type="SUPFAM" id="SSF52540">
    <property type="entry name" value="P-loop containing nucleoside triphosphate hydrolases"/>
    <property type="match status" value="1"/>
</dbReference>
<dbReference type="PANTHER" id="PTHR24223">
    <property type="entry name" value="ATP-BINDING CASSETTE SUB-FAMILY C"/>
    <property type="match status" value="1"/>
</dbReference>
<dbReference type="Gene3D" id="3.40.50.300">
    <property type="entry name" value="P-loop containing nucleotide triphosphate hydrolases"/>
    <property type="match status" value="1"/>
</dbReference>
<dbReference type="InterPro" id="IPR050173">
    <property type="entry name" value="ABC_transporter_C-like"/>
</dbReference>
<evidence type="ECO:0000313" key="4">
    <source>
        <dbReference type="EMBL" id="UYV80070.1"/>
    </source>
</evidence>
<dbReference type="Proteomes" id="UP001235939">
    <property type="component" value="Chromosome 18"/>
</dbReference>
<proteinExistence type="predicted"/>
<reference evidence="4 5" key="1">
    <citation type="submission" date="2022-01" db="EMBL/GenBank/DDBJ databases">
        <title>A chromosomal length assembly of Cordylochernes scorpioides.</title>
        <authorList>
            <person name="Zeh D."/>
            <person name="Zeh J."/>
        </authorList>
    </citation>
    <scope>NUCLEOTIDE SEQUENCE [LARGE SCALE GENOMIC DNA]</scope>
    <source>
        <strain evidence="4">IN4F17</strain>
        <tissue evidence="4">Whole Body</tissue>
    </source>
</reference>
<keyword evidence="2" id="KW-0067">ATP-binding</keyword>
<dbReference type="EMBL" id="CP092880">
    <property type="protein sequence ID" value="UYV80070.1"/>
    <property type="molecule type" value="Genomic_DNA"/>
</dbReference>
<organism evidence="4 5">
    <name type="scientific">Cordylochernes scorpioides</name>
    <dbReference type="NCBI Taxonomy" id="51811"/>
    <lineage>
        <taxon>Eukaryota</taxon>
        <taxon>Metazoa</taxon>
        <taxon>Ecdysozoa</taxon>
        <taxon>Arthropoda</taxon>
        <taxon>Chelicerata</taxon>
        <taxon>Arachnida</taxon>
        <taxon>Pseudoscorpiones</taxon>
        <taxon>Cheliferoidea</taxon>
        <taxon>Chernetidae</taxon>
        <taxon>Cordylochernes</taxon>
    </lineage>
</organism>